<evidence type="ECO:0000313" key="4">
    <source>
        <dbReference type="EMBL" id="PSU45190.1"/>
    </source>
</evidence>
<dbReference type="EMBL" id="PYMJ01000034">
    <property type="protein sequence ID" value="PSU45190.1"/>
    <property type="molecule type" value="Genomic_DNA"/>
</dbReference>
<dbReference type="InterPro" id="IPR039424">
    <property type="entry name" value="SBP_5"/>
</dbReference>
<dbReference type="Pfam" id="PF00496">
    <property type="entry name" value="SBP_bac_5"/>
    <property type="match status" value="1"/>
</dbReference>
<dbReference type="Proteomes" id="UP000240987">
    <property type="component" value="Unassembled WGS sequence"/>
</dbReference>
<gene>
    <name evidence="4" type="ORF">C9J12_23585</name>
</gene>
<evidence type="ECO:0000259" key="3">
    <source>
        <dbReference type="Pfam" id="PF12793"/>
    </source>
</evidence>
<dbReference type="OrthoDB" id="5894719at2"/>
<accession>A0A2T3J8S2</accession>
<name>A0A2T3J8S2_9GAMM</name>
<dbReference type="InterPro" id="IPR000914">
    <property type="entry name" value="SBP_5_dom"/>
</dbReference>
<reference evidence="4 5" key="1">
    <citation type="submission" date="2018-01" db="EMBL/GenBank/DDBJ databases">
        <title>Whole genome sequencing of Histamine producing bacteria.</title>
        <authorList>
            <person name="Butler K."/>
        </authorList>
    </citation>
    <scope>NUCLEOTIDE SEQUENCE [LARGE SCALE GENOMIC DNA]</scope>
    <source>
        <strain evidence="4 5">JCM 12947</strain>
    </source>
</reference>
<dbReference type="GO" id="GO:0015833">
    <property type="term" value="P:peptide transport"/>
    <property type="evidence" value="ECO:0007669"/>
    <property type="project" value="TreeGrafter"/>
</dbReference>
<feature type="domain" description="Solute-binding protein family 5" evidence="2">
    <location>
        <begin position="162"/>
        <end position="311"/>
    </location>
</feature>
<dbReference type="SUPFAM" id="SSF53850">
    <property type="entry name" value="Periplasmic binding protein-like II"/>
    <property type="match status" value="1"/>
</dbReference>
<dbReference type="GO" id="GO:0003677">
    <property type="term" value="F:DNA binding"/>
    <property type="evidence" value="ECO:0007669"/>
    <property type="project" value="UniProtKB-KW"/>
</dbReference>
<dbReference type="InterPro" id="IPR025370">
    <property type="entry name" value="SgrR_HTH_N"/>
</dbReference>
<keyword evidence="5" id="KW-1185">Reference proteome</keyword>
<keyword evidence="1" id="KW-0238">DNA-binding</keyword>
<organism evidence="4 5">
    <name type="scientific">Photobacterium frigidiphilum</name>
    <dbReference type="NCBI Taxonomy" id="264736"/>
    <lineage>
        <taxon>Bacteria</taxon>
        <taxon>Pseudomonadati</taxon>
        <taxon>Pseudomonadota</taxon>
        <taxon>Gammaproteobacteria</taxon>
        <taxon>Vibrionales</taxon>
        <taxon>Vibrionaceae</taxon>
        <taxon>Photobacterium</taxon>
    </lineage>
</organism>
<comment type="caution">
    <text evidence="4">The sequence shown here is derived from an EMBL/GenBank/DDBJ whole genome shotgun (WGS) entry which is preliminary data.</text>
</comment>
<dbReference type="GO" id="GO:1904680">
    <property type="term" value="F:peptide transmembrane transporter activity"/>
    <property type="evidence" value="ECO:0007669"/>
    <property type="project" value="TreeGrafter"/>
</dbReference>
<feature type="domain" description="Transcriptional regulator SgrR N-terminal HTH" evidence="3">
    <location>
        <begin position="5"/>
        <end position="118"/>
    </location>
</feature>
<dbReference type="PANTHER" id="PTHR30290:SF72">
    <property type="entry name" value="HTH-TYPE TRANSCRIPTIONAL REGULATOR SGRR"/>
    <property type="match status" value="1"/>
</dbReference>
<evidence type="ECO:0000313" key="5">
    <source>
        <dbReference type="Proteomes" id="UP000240987"/>
    </source>
</evidence>
<dbReference type="PANTHER" id="PTHR30290">
    <property type="entry name" value="PERIPLASMIC BINDING COMPONENT OF ABC TRANSPORTER"/>
    <property type="match status" value="1"/>
</dbReference>
<evidence type="ECO:0000259" key="2">
    <source>
        <dbReference type="Pfam" id="PF00496"/>
    </source>
</evidence>
<dbReference type="Pfam" id="PF12793">
    <property type="entry name" value="SgrR_N"/>
    <property type="match status" value="1"/>
</dbReference>
<dbReference type="RefSeq" id="WP_107244942.1">
    <property type="nucleotide sequence ID" value="NZ_PYMJ01000034.1"/>
</dbReference>
<evidence type="ECO:0008006" key="6">
    <source>
        <dbReference type="Google" id="ProtNLM"/>
    </source>
</evidence>
<evidence type="ECO:0000256" key="1">
    <source>
        <dbReference type="ARBA" id="ARBA00023125"/>
    </source>
</evidence>
<dbReference type="Gene3D" id="3.40.190.10">
    <property type="entry name" value="Periplasmic binding protein-like II"/>
    <property type="match status" value="1"/>
</dbReference>
<sequence>MNNKKKLETYELLFKYFGPGESETTLADVAVALGCTSRHARTLLQQMSALEWLMWQPEPGRGKRSLLVCNQEPINACYQLMGDALEAGKHESVFKLAGFNDRHVSSELKKYLISSTQHNSQAIRIPFHREIKTLHPHYALDRTERHLILHVFQRLTEDDFGEIKPSLAHHWESDEEGMNWTFYLQSGVQYQDQTPMKVEDIVLSLLVLINNPYWRPLYEHIEKIEVLSPESIRISLSRPDWHLAALLGRSEASIMPSQYGRLIINPEAPVGSGSFMIDIASSRLFRLKRNNHYSGKNALIDCIELWIHPDWAKDKLCSEGSFFLDQPEQVYTAACNDVGYFYMMIKKPQLRERIVSKAIIDVLQEKRLILGEIYYPITFSYDDNNECRYYAQLLNQALANHQHVISTCVSFGEQQKETDISLGGIRIEGCSLTSLLAFFYTYSLWSQILSQPLYQKLLALLHQAQATQDKQQAEGVLRSILTWLSDDRILTMIRQESFKLTAPLKIQGIRVNNVGWCDFSKLWVKSH</sequence>
<protein>
    <recommendedName>
        <fullName evidence="6">ABC transporter substrate-binding protein</fullName>
    </recommendedName>
</protein>
<dbReference type="AlphaFoldDB" id="A0A2T3J8S2"/>
<proteinExistence type="predicted"/>